<name>A0A0D0DGI3_9AGAM</name>
<dbReference type="HOGENOM" id="CLU_139300_0_0_1"/>
<evidence type="ECO:0000313" key="1">
    <source>
        <dbReference type="EMBL" id="KIK97057.1"/>
    </source>
</evidence>
<reference evidence="1 2" key="1">
    <citation type="submission" date="2014-04" db="EMBL/GenBank/DDBJ databases">
        <authorList>
            <consortium name="DOE Joint Genome Institute"/>
            <person name="Kuo A."/>
            <person name="Kohler A."/>
            <person name="Jargeat P."/>
            <person name="Nagy L.G."/>
            <person name="Floudas D."/>
            <person name="Copeland A."/>
            <person name="Barry K.W."/>
            <person name="Cichocki N."/>
            <person name="Veneault-Fourrey C."/>
            <person name="LaButti K."/>
            <person name="Lindquist E.A."/>
            <person name="Lipzen A."/>
            <person name="Lundell T."/>
            <person name="Morin E."/>
            <person name="Murat C."/>
            <person name="Sun H."/>
            <person name="Tunlid A."/>
            <person name="Henrissat B."/>
            <person name="Grigoriev I.V."/>
            <person name="Hibbett D.S."/>
            <person name="Martin F."/>
            <person name="Nordberg H.P."/>
            <person name="Cantor M.N."/>
            <person name="Hua S.X."/>
        </authorList>
    </citation>
    <scope>NUCLEOTIDE SEQUENCE [LARGE SCALE GENOMIC DNA]</scope>
    <source>
        <strain evidence="1 2">Ve08.2h10</strain>
    </source>
</reference>
<proteinExistence type="predicted"/>
<keyword evidence="2" id="KW-1185">Reference proteome</keyword>
<protein>
    <submittedName>
        <fullName evidence="1">Uncharacterized protein</fullName>
    </submittedName>
</protein>
<accession>A0A0D0DGI3</accession>
<sequence length="161" mass="18640">MSVCIKDPLFWYAISWMKMHLKPPAFAANLTQATLCRINTVLLTFGFLMMQYKSMLEPEDVGAVVAIIGSIEWRWEKCDQEIFIAAIVLNLFYKTTPFSHIPELNNTNICTLLECLYAHFFQYEPPSEFDNQLSHYLQDTGEFQNLNVRCRQAEASTNLKV</sequence>
<dbReference type="InParanoid" id="A0A0D0DGI3"/>
<dbReference type="OrthoDB" id="3270520at2759"/>
<dbReference type="Proteomes" id="UP000054538">
    <property type="component" value="Unassembled WGS sequence"/>
</dbReference>
<gene>
    <name evidence="1" type="ORF">PAXRUDRAFT_767640</name>
</gene>
<dbReference type="STRING" id="930991.A0A0D0DGI3"/>
<dbReference type="EMBL" id="KN824955">
    <property type="protein sequence ID" value="KIK97057.1"/>
    <property type="molecule type" value="Genomic_DNA"/>
</dbReference>
<reference evidence="2" key="2">
    <citation type="submission" date="2015-01" db="EMBL/GenBank/DDBJ databases">
        <title>Evolutionary Origins and Diversification of the Mycorrhizal Mutualists.</title>
        <authorList>
            <consortium name="DOE Joint Genome Institute"/>
            <consortium name="Mycorrhizal Genomics Consortium"/>
            <person name="Kohler A."/>
            <person name="Kuo A."/>
            <person name="Nagy L.G."/>
            <person name="Floudas D."/>
            <person name="Copeland A."/>
            <person name="Barry K.W."/>
            <person name="Cichocki N."/>
            <person name="Veneault-Fourrey C."/>
            <person name="LaButti K."/>
            <person name="Lindquist E.A."/>
            <person name="Lipzen A."/>
            <person name="Lundell T."/>
            <person name="Morin E."/>
            <person name="Murat C."/>
            <person name="Riley R."/>
            <person name="Ohm R."/>
            <person name="Sun H."/>
            <person name="Tunlid A."/>
            <person name="Henrissat B."/>
            <person name="Grigoriev I.V."/>
            <person name="Hibbett D.S."/>
            <person name="Martin F."/>
        </authorList>
    </citation>
    <scope>NUCLEOTIDE SEQUENCE [LARGE SCALE GENOMIC DNA]</scope>
    <source>
        <strain evidence="2">Ve08.2h10</strain>
    </source>
</reference>
<organism evidence="1 2">
    <name type="scientific">Paxillus rubicundulus Ve08.2h10</name>
    <dbReference type="NCBI Taxonomy" id="930991"/>
    <lineage>
        <taxon>Eukaryota</taxon>
        <taxon>Fungi</taxon>
        <taxon>Dikarya</taxon>
        <taxon>Basidiomycota</taxon>
        <taxon>Agaricomycotina</taxon>
        <taxon>Agaricomycetes</taxon>
        <taxon>Agaricomycetidae</taxon>
        <taxon>Boletales</taxon>
        <taxon>Paxilineae</taxon>
        <taxon>Paxillaceae</taxon>
        <taxon>Paxillus</taxon>
    </lineage>
</organism>
<dbReference type="AlphaFoldDB" id="A0A0D0DGI3"/>
<evidence type="ECO:0000313" key="2">
    <source>
        <dbReference type="Proteomes" id="UP000054538"/>
    </source>
</evidence>